<name>A0A1M7G530_9RHOB</name>
<dbReference type="AlphaFoldDB" id="A0A1M7G530"/>
<dbReference type="InterPro" id="IPR036188">
    <property type="entry name" value="FAD/NAD-bd_sf"/>
</dbReference>
<keyword evidence="1" id="KW-0560">Oxidoreductase</keyword>
<dbReference type="RefSeq" id="WP_073035650.1">
    <property type="nucleotide sequence ID" value="NZ_BMLR01000011.1"/>
</dbReference>
<evidence type="ECO:0000313" key="4">
    <source>
        <dbReference type="Proteomes" id="UP000183974"/>
    </source>
</evidence>
<dbReference type="PANTHER" id="PTHR13847:SF281">
    <property type="entry name" value="FAD DEPENDENT OXIDOREDUCTASE DOMAIN-CONTAINING PROTEIN"/>
    <property type="match status" value="1"/>
</dbReference>
<dbReference type="Gene3D" id="3.50.50.60">
    <property type="entry name" value="FAD/NAD(P)-binding domain"/>
    <property type="match status" value="1"/>
</dbReference>
<dbReference type="Proteomes" id="UP000183974">
    <property type="component" value="Unassembled WGS sequence"/>
</dbReference>
<accession>A0A1M7G530</accession>
<gene>
    <name evidence="3" type="ORF">SAMN05444398_11013</name>
</gene>
<dbReference type="OrthoDB" id="311718at2"/>
<dbReference type="Pfam" id="PF01266">
    <property type="entry name" value="DAO"/>
    <property type="match status" value="1"/>
</dbReference>
<dbReference type="Gene3D" id="3.30.9.10">
    <property type="entry name" value="D-Amino Acid Oxidase, subunit A, domain 2"/>
    <property type="match status" value="1"/>
</dbReference>
<dbReference type="InterPro" id="IPR006076">
    <property type="entry name" value="FAD-dep_OxRdtase"/>
</dbReference>
<dbReference type="STRING" id="337701.SAMN05444398_11013"/>
<feature type="domain" description="FAD dependent oxidoreductase" evidence="2">
    <location>
        <begin position="35"/>
        <end position="397"/>
    </location>
</feature>
<dbReference type="PANTHER" id="PTHR13847">
    <property type="entry name" value="SARCOSINE DEHYDROGENASE-RELATED"/>
    <property type="match status" value="1"/>
</dbReference>
<evidence type="ECO:0000256" key="1">
    <source>
        <dbReference type="ARBA" id="ARBA00023002"/>
    </source>
</evidence>
<reference evidence="3 4" key="1">
    <citation type="submission" date="2016-11" db="EMBL/GenBank/DDBJ databases">
        <authorList>
            <person name="Jaros S."/>
            <person name="Januszkiewicz K."/>
            <person name="Wedrychowicz H."/>
        </authorList>
    </citation>
    <scope>NUCLEOTIDE SEQUENCE [LARGE SCALE GENOMIC DNA]</scope>
    <source>
        <strain evidence="3 4">DSM 29589</strain>
    </source>
</reference>
<keyword evidence="4" id="KW-1185">Reference proteome</keyword>
<evidence type="ECO:0000313" key="3">
    <source>
        <dbReference type="EMBL" id="SHM11383.1"/>
    </source>
</evidence>
<evidence type="ECO:0000259" key="2">
    <source>
        <dbReference type="Pfam" id="PF01266"/>
    </source>
</evidence>
<protein>
    <submittedName>
        <fullName evidence="3">Glycine/D-amino acid oxidase</fullName>
    </submittedName>
</protein>
<dbReference type="GO" id="GO:0005737">
    <property type="term" value="C:cytoplasm"/>
    <property type="evidence" value="ECO:0007669"/>
    <property type="project" value="TreeGrafter"/>
</dbReference>
<dbReference type="SUPFAM" id="SSF51905">
    <property type="entry name" value="FAD/NAD(P)-binding domain"/>
    <property type="match status" value="1"/>
</dbReference>
<dbReference type="EMBL" id="FRBR01000010">
    <property type="protein sequence ID" value="SHM11383.1"/>
    <property type="molecule type" value="Genomic_DNA"/>
</dbReference>
<dbReference type="GO" id="GO:0016491">
    <property type="term" value="F:oxidoreductase activity"/>
    <property type="evidence" value="ECO:0007669"/>
    <property type="project" value="UniProtKB-KW"/>
</dbReference>
<organism evidence="3 4">
    <name type="scientific">Roseovarius pacificus</name>
    <dbReference type="NCBI Taxonomy" id="337701"/>
    <lineage>
        <taxon>Bacteria</taxon>
        <taxon>Pseudomonadati</taxon>
        <taxon>Pseudomonadota</taxon>
        <taxon>Alphaproteobacteria</taxon>
        <taxon>Rhodobacterales</taxon>
        <taxon>Roseobacteraceae</taxon>
        <taxon>Roseovarius</taxon>
    </lineage>
</organism>
<proteinExistence type="predicted"/>
<sequence length="443" mass="47664">MKVRRLPVDTGPAGWNEILPAAGAPEVLEEHITADWLVIGAGFAGLAATRRLAQLHPGARIVLLEARRVGEGPAGRNSGFMIDLPHHLTSDGYGGQMESDRVEARANRAGIAFAAGMAGEFGLSREAFNPSGKTNAAASERGHKHNMDYAAHLANMGESCEMLDATQMREMTGSAYYQSGLFTPGAVMIQPALFVRSVAGGLKSGRVSVFENSPVTELNRQGDWTARTAKGSVTAPRVIFGVNGHANSFDQFRGRLMHVHLYASMTRALTPEECRKLGGAARWGVTPADPMGSTVRRISGTGGDRIVVRNRFTYDPSMQVSEGRVARMARDHDRSFAARFPALQGIGMEYRWGGRLCLSWNNVPALGEVDEGLYSACCQNGLGTAKGTLHGMLMAELASGERSELLDEVMAQDAPRRLPPEPFACIGANAVMRWGEIKAGREL</sequence>